<protein>
    <submittedName>
        <fullName evidence="7">LRP3 protein</fullName>
    </submittedName>
</protein>
<dbReference type="PANTHER" id="PTHR24652:SF69">
    <property type="entry name" value="CUB DOMAIN-CONTAINING PROTEIN"/>
    <property type="match status" value="1"/>
</dbReference>
<keyword evidence="1 3" id="KW-1015">Disulfide bond</keyword>
<dbReference type="InterPro" id="IPR002172">
    <property type="entry name" value="LDrepeatLR_classA_rpt"/>
</dbReference>
<dbReference type="SMART" id="SM00042">
    <property type="entry name" value="CUB"/>
    <property type="match status" value="1"/>
</dbReference>
<dbReference type="PROSITE" id="PS50068">
    <property type="entry name" value="LDLRA_2"/>
    <property type="match status" value="1"/>
</dbReference>
<keyword evidence="8" id="KW-1185">Reference proteome</keyword>
<dbReference type="PANTHER" id="PTHR24652">
    <property type="entry name" value="LOW-DENSITY LIPOPROTEIN RECEPTOR CLASS A DOMAIN-CONTAINING PROTEIN 2"/>
    <property type="match status" value="1"/>
</dbReference>
<dbReference type="EMBL" id="OV696686">
    <property type="protein sequence ID" value="CAH1228604.1"/>
    <property type="molecule type" value="Genomic_DNA"/>
</dbReference>
<evidence type="ECO:0000256" key="4">
    <source>
        <dbReference type="SAM" id="MobiDB-lite"/>
    </source>
</evidence>
<comment type="caution">
    <text evidence="3">Lacks conserved residue(s) required for the propagation of feature annotation.</text>
</comment>
<feature type="domain" description="CUB" evidence="6">
    <location>
        <begin position="91"/>
        <end position="206"/>
    </location>
</feature>
<dbReference type="SMART" id="SM00192">
    <property type="entry name" value="LDLa"/>
    <property type="match status" value="1"/>
</dbReference>
<dbReference type="Pfam" id="PF00431">
    <property type="entry name" value="CUB"/>
    <property type="match status" value="1"/>
</dbReference>
<name>A0A8J9YMK1_BRALA</name>
<dbReference type="CDD" id="cd00112">
    <property type="entry name" value="LDLa"/>
    <property type="match status" value="1"/>
</dbReference>
<dbReference type="Proteomes" id="UP000838412">
    <property type="component" value="Chromosome 1"/>
</dbReference>
<evidence type="ECO:0000259" key="6">
    <source>
        <dbReference type="PROSITE" id="PS01180"/>
    </source>
</evidence>
<feature type="transmembrane region" description="Helical" evidence="5">
    <location>
        <begin position="267"/>
        <end position="293"/>
    </location>
</feature>
<dbReference type="Pfam" id="PF00057">
    <property type="entry name" value="Ldl_recept_a"/>
    <property type="match status" value="1"/>
</dbReference>
<keyword evidence="5" id="KW-0472">Membrane</keyword>
<feature type="compositionally biased region" description="Polar residues" evidence="4">
    <location>
        <begin position="1"/>
        <end position="13"/>
    </location>
</feature>
<keyword evidence="5" id="KW-0812">Transmembrane</keyword>
<evidence type="ECO:0000256" key="2">
    <source>
        <dbReference type="PROSITE-ProRule" id="PRU00059"/>
    </source>
</evidence>
<sequence>MMLSAQACSNLPASETPGEKPKSKDNRALVATAAYRLLESQTLVSSSTNRRPFVSYTFNMNSFAALLLVAAMVHSSTASVLIPTTYIKSNCNQTTTAASGEAGYIEWSAASANNAETCSLTLTADVGSMFRLTFTRFDLDRSGQTCVDTINIFDGPNVLGLSKTGGDVCIQPAGEITTLTNTVTVTFTQGSSDIDFLKFKLQYSVFRMAVVGMCTTGSDFKCDNNRCIKPDNKCDFRDDCGDNSDEATDSGANCTDFSDLGNTVSNFLSLGFAAIIGIVVGVLVLIILIIVLICVCCCNCCRKGNNQAV</sequence>
<evidence type="ECO:0000256" key="5">
    <source>
        <dbReference type="SAM" id="Phobius"/>
    </source>
</evidence>
<dbReference type="InterPro" id="IPR000859">
    <property type="entry name" value="CUB_dom"/>
</dbReference>
<organism evidence="7 8">
    <name type="scientific">Branchiostoma lanceolatum</name>
    <name type="common">Common lancelet</name>
    <name type="synonym">Amphioxus lanceolatum</name>
    <dbReference type="NCBI Taxonomy" id="7740"/>
    <lineage>
        <taxon>Eukaryota</taxon>
        <taxon>Metazoa</taxon>
        <taxon>Chordata</taxon>
        <taxon>Cephalochordata</taxon>
        <taxon>Leptocardii</taxon>
        <taxon>Amphioxiformes</taxon>
        <taxon>Branchiostomatidae</taxon>
        <taxon>Branchiostoma</taxon>
    </lineage>
</organism>
<dbReference type="InterPro" id="IPR042333">
    <property type="entry name" value="LRAD2/Mig-13-like"/>
</dbReference>
<dbReference type="Gene3D" id="2.60.120.290">
    <property type="entry name" value="Spermadhesin, CUB domain"/>
    <property type="match status" value="1"/>
</dbReference>
<evidence type="ECO:0000313" key="8">
    <source>
        <dbReference type="Proteomes" id="UP000838412"/>
    </source>
</evidence>
<proteinExistence type="predicted"/>
<dbReference type="AlphaFoldDB" id="A0A8J9YMK1"/>
<dbReference type="InterPro" id="IPR036055">
    <property type="entry name" value="LDL_receptor-like_sf"/>
</dbReference>
<feature type="region of interest" description="Disordered" evidence="4">
    <location>
        <begin position="1"/>
        <end position="25"/>
    </location>
</feature>
<dbReference type="OrthoDB" id="10001685at2759"/>
<gene>
    <name evidence="7" type="primary">LRP3</name>
    <name evidence="7" type="ORF">BLAG_LOCUS698</name>
</gene>
<feature type="disulfide bond" evidence="3">
    <location>
        <begin position="222"/>
        <end position="240"/>
    </location>
</feature>
<dbReference type="Gene3D" id="4.10.400.10">
    <property type="entry name" value="Low-density Lipoprotein Receptor"/>
    <property type="match status" value="1"/>
</dbReference>
<dbReference type="PROSITE" id="PS01180">
    <property type="entry name" value="CUB"/>
    <property type="match status" value="1"/>
</dbReference>
<dbReference type="SUPFAM" id="SSF49854">
    <property type="entry name" value="Spermadhesin, CUB domain"/>
    <property type="match status" value="1"/>
</dbReference>
<keyword evidence="5" id="KW-1133">Transmembrane helix</keyword>
<feature type="disulfide bond" evidence="2">
    <location>
        <begin position="91"/>
        <end position="118"/>
    </location>
</feature>
<reference evidence="7" key="1">
    <citation type="submission" date="2022-01" db="EMBL/GenBank/DDBJ databases">
        <authorList>
            <person name="Braso-Vives M."/>
        </authorList>
    </citation>
    <scope>NUCLEOTIDE SEQUENCE</scope>
</reference>
<dbReference type="InterPro" id="IPR035914">
    <property type="entry name" value="Sperma_CUB_dom_sf"/>
</dbReference>
<accession>A0A8J9YMK1</accession>
<dbReference type="SUPFAM" id="SSF57424">
    <property type="entry name" value="LDL receptor-like module"/>
    <property type="match status" value="1"/>
</dbReference>
<evidence type="ECO:0000313" key="7">
    <source>
        <dbReference type="EMBL" id="CAH1228604.1"/>
    </source>
</evidence>
<evidence type="ECO:0000256" key="3">
    <source>
        <dbReference type="PROSITE-ProRule" id="PRU00124"/>
    </source>
</evidence>
<evidence type="ECO:0000256" key="1">
    <source>
        <dbReference type="ARBA" id="ARBA00023157"/>
    </source>
</evidence>